<sequence length="309" mass="35992">ILVLAVSVVIASCSDHHYVLKQSPQHESHKEYRHPYEHQIQVQEPSSEEYKPENHGHAYSSQSIVHQGQTAAYEESHESNTEHVAPVYQYQVDEQNEEAAPVQHNTPVQHNYRPVHYPAQEIQTIRVPAHHKTAYYHPESHESHEAHRVPAYHHPESHEVLHKVPAYYQHESHEVQQHKAHHYQPEAHEVPVYHHATPEHHASVQTDSHDSHDEPIDYYAYPKYQYEYKVDDPHTGDNKFQHEFRDGDVVKGVYGLREADGSIRTVEYSSDKHHGFSAIVKHSAPGQHVHIETHHQNDHENDHQNDHQN</sequence>
<dbReference type="GO" id="GO:0005615">
    <property type="term" value="C:extracellular space"/>
    <property type="evidence" value="ECO:0007669"/>
    <property type="project" value="TreeGrafter"/>
</dbReference>
<dbReference type="STRING" id="104452.A0A0L7KHQ9"/>
<dbReference type="InterPro" id="IPR000618">
    <property type="entry name" value="Insect_cuticle"/>
</dbReference>
<dbReference type="EMBL" id="JTDY01009813">
    <property type="protein sequence ID" value="KOB62611.1"/>
    <property type="molecule type" value="Genomic_DNA"/>
</dbReference>
<dbReference type="Pfam" id="PF00379">
    <property type="entry name" value="Chitin_bind_4"/>
    <property type="match status" value="1"/>
</dbReference>
<evidence type="ECO:0000256" key="3">
    <source>
        <dbReference type="PROSITE-ProRule" id="PRU00497"/>
    </source>
</evidence>
<evidence type="ECO:0000313" key="5">
    <source>
        <dbReference type="EMBL" id="KOB62611.1"/>
    </source>
</evidence>
<name>A0A0L7KHQ9_OPEBR</name>
<dbReference type="PROSITE" id="PS51155">
    <property type="entry name" value="CHIT_BIND_RR_2"/>
    <property type="match status" value="1"/>
</dbReference>
<dbReference type="AlphaFoldDB" id="A0A0L7KHQ9"/>
<proteinExistence type="predicted"/>
<feature type="compositionally biased region" description="Basic and acidic residues" evidence="4">
    <location>
        <begin position="22"/>
        <end position="37"/>
    </location>
</feature>
<feature type="non-terminal residue" evidence="5">
    <location>
        <position position="1"/>
    </location>
</feature>
<keyword evidence="2" id="KW-0732">Signal</keyword>
<feature type="compositionally biased region" description="Polar residues" evidence="4">
    <location>
        <begin position="59"/>
        <end position="69"/>
    </location>
</feature>
<dbReference type="InterPro" id="IPR051217">
    <property type="entry name" value="Insect_Cuticle_Struc_Prot"/>
</dbReference>
<dbReference type="Proteomes" id="UP000037510">
    <property type="component" value="Unassembled WGS sequence"/>
</dbReference>
<evidence type="ECO:0000313" key="6">
    <source>
        <dbReference type="Proteomes" id="UP000037510"/>
    </source>
</evidence>
<accession>A0A0L7KHQ9</accession>
<organism evidence="5 6">
    <name type="scientific">Operophtera brumata</name>
    <name type="common">Winter moth</name>
    <name type="synonym">Phalaena brumata</name>
    <dbReference type="NCBI Taxonomy" id="104452"/>
    <lineage>
        <taxon>Eukaryota</taxon>
        <taxon>Metazoa</taxon>
        <taxon>Ecdysozoa</taxon>
        <taxon>Arthropoda</taxon>
        <taxon>Hexapoda</taxon>
        <taxon>Insecta</taxon>
        <taxon>Pterygota</taxon>
        <taxon>Neoptera</taxon>
        <taxon>Endopterygota</taxon>
        <taxon>Lepidoptera</taxon>
        <taxon>Glossata</taxon>
        <taxon>Ditrysia</taxon>
        <taxon>Geometroidea</taxon>
        <taxon>Geometridae</taxon>
        <taxon>Larentiinae</taxon>
        <taxon>Operophtera</taxon>
    </lineage>
</organism>
<keyword evidence="1 3" id="KW-0193">Cuticle</keyword>
<feature type="region of interest" description="Disordered" evidence="4">
    <location>
        <begin position="22"/>
        <end position="69"/>
    </location>
</feature>
<dbReference type="GO" id="GO:0042302">
    <property type="term" value="F:structural constituent of cuticle"/>
    <property type="evidence" value="ECO:0007669"/>
    <property type="project" value="UniProtKB-UniRule"/>
</dbReference>
<keyword evidence="6" id="KW-1185">Reference proteome</keyword>
<evidence type="ECO:0000256" key="4">
    <source>
        <dbReference type="SAM" id="MobiDB-lite"/>
    </source>
</evidence>
<dbReference type="GO" id="GO:0031012">
    <property type="term" value="C:extracellular matrix"/>
    <property type="evidence" value="ECO:0007669"/>
    <property type="project" value="TreeGrafter"/>
</dbReference>
<protein>
    <submittedName>
        <fullName evidence="5">Putative cuticle protein</fullName>
    </submittedName>
</protein>
<gene>
    <name evidence="5" type="ORF">OBRU01_25053</name>
</gene>
<dbReference type="PANTHER" id="PTHR12236">
    <property type="entry name" value="STRUCTURAL CONTITUENT OF CUTICLE"/>
    <property type="match status" value="1"/>
</dbReference>
<evidence type="ECO:0000256" key="2">
    <source>
        <dbReference type="ARBA" id="ARBA00022729"/>
    </source>
</evidence>
<comment type="caution">
    <text evidence="5">The sequence shown here is derived from an EMBL/GenBank/DDBJ whole genome shotgun (WGS) entry which is preliminary data.</text>
</comment>
<reference evidence="5 6" key="1">
    <citation type="journal article" date="2015" name="Genome Biol. Evol.">
        <title>The genome of winter moth (Operophtera brumata) provides a genomic perspective on sexual dimorphism and phenology.</title>
        <authorList>
            <person name="Derks M.F."/>
            <person name="Smit S."/>
            <person name="Salis L."/>
            <person name="Schijlen E."/>
            <person name="Bossers A."/>
            <person name="Mateman C."/>
            <person name="Pijl A.S."/>
            <person name="de Ridder D."/>
            <person name="Groenen M.A."/>
            <person name="Visser M.E."/>
            <person name="Megens H.J."/>
        </authorList>
    </citation>
    <scope>NUCLEOTIDE SEQUENCE [LARGE SCALE GENOMIC DNA]</scope>
    <source>
        <strain evidence="5">WM2013NL</strain>
        <tissue evidence="5">Head and thorax</tissue>
    </source>
</reference>
<evidence type="ECO:0000256" key="1">
    <source>
        <dbReference type="ARBA" id="ARBA00022460"/>
    </source>
</evidence>
<dbReference type="PANTHER" id="PTHR12236:SF95">
    <property type="entry name" value="CUTICULAR PROTEIN 76BD, ISOFORM C-RELATED"/>
    <property type="match status" value="1"/>
</dbReference>